<evidence type="ECO:0000313" key="1">
    <source>
        <dbReference type="EMBL" id="MEE4546853.1"/>
    </source>
</evidence>
<reference evidence="1 2" key="1">
    <citation type="submission" date="2023-12" db="EMBL/GenBank/DDBJ databases">
        <title>Streptomyces sp. V4-01.</title>
        <authorList>
            <person name="Somphong A."/>
            <person name="Phongsopitanun W."/>
        </authorList>
    </citation>
    <scope>NUCLEOTIDE SEQUENCE [LARGE SCALE GENOMIC DNA]</scope>
    <source>
        <strain evidence="1 2">V4-01</strain>
    </source>
</reference>
<keyword evidence="2" id="KW-1185">Reference proteome</keyword>
<dbReference type="RefSeq" id="WP_330800715.1">
    <property type="nucleotide sequence ID" value="NZ_JAZEWV010000055.1"/>
</dbReference>
<dbReference type="EMBL" id="JAZEWV010000055">
    <property type="protein sequence ID" value="MEE4546853.1"/>
    <property type="molecule type" value="Genomic_DNA"/>
</dbReference>
<protein>
    <submittedName>
        <fullName evidence="1">Uncharacterized protein</fullName>
    </submittedName>
</protein>
<comment type="caution">
    <text evidence="1">The sequence shown here is derived from an EMBL/GenBank/DDBJ whole genome shotgun (WGS) entry which is preliminary data.</text>
</comment>
<organism evidence="1 2">
    <name type="scientific">Actinacidiphila polyblastidii</name>
    <dbReference type="NCBI Taxonomy" id="3110430"/>
    <lineage>
        <taxon>Bacteria</taxon>
        <taxon>Bacillati</taxon>
        <taxon>Actinomycetota</taxon>
        <taxon>Actinomycetes</taxon>
        <taxon>Kitasatosporales</taxon>
        <taxon>Streptomycetaceae</taxon>
        <taxon>Actinacidiphila</taxon>
    </lineage>
</organism>
<name>A0ABU7PME9_9ACTN</name>
<dbReference type="Proteomes" id="UP001344658">
    <property type="component" value="Unassembled WGS sequence"/>
</dbReference>
<sequence length="225" mass="24102">MPAAAGGPGDVLTDASGIPLAVGLHSTLALDAGLVGDGARLLAVANRLGLPVAEGVVITMAGVENDDRLDALKHAWRRTGGPVHVMLSDRGPRSGLSVGPSRCDASTWEGLLDDVHDILAYDLLENPSRADGSWAILVLKVPAGSRRVLAQADHRGHIRLMAADEQRRLSWRARLRLRALARQARELVGRPVSLEAMCTADGDWVVTDLRHLVSRIVRSHRADEP</sequence>
<proteinExistence type="predicted"/>
<accession>A0ABU7PME9</accession>
<gene>
    <name evidence="1" type="ORF">V2S66_33415</name>
</gene>
<evidence type="ECO:0000313" key="2">
    <source>
        <dbReference type="Proteomes" id="UP001344658"/>
    </source>
</evidence>